<dbReference type="InterPro" id="IPR047662">
    <property type="entry name" value="SemiSWEET"/>
</dbReference>
<evidence type="ECO:0000256" key="2">
    <source>
        <dbReference type="ARBA" id="ARBA00022692"/>
    </source>
</evidence>
<organism evidence="6 7">
    <name type="scientific">Algibacter lectus</name>
    <dbReference type="NCBI Taxonomy" id="221126"/>
    <lineage>
        <taxon>Bacteria</taxon>
        <taxon>Pseudomonadati</taxon>
        <taxon>Bacteroidota</taxon>
        <taxon>Flavobacteriia</taxon>
        <taxon>Flavobacteriales</taxon>
        <taxon>Flavobacteriaceae</taxon>
        <taxon>Algibacter</taxon>
    </lineage>
</organism>
<dbReference type="GO" id="GO:0016020">
    <property type="term" value="C:membrane"/>
    <property type="evidence" value="ECO:0007669"/>
    <property type="project" value="UniProtKB-SubCell"/>
</dbReference>
<evidence type="ECO:0008006" key="8">
    <source>
        <dbReference type="Google" id="ProtNLM"/>
    </source>
</evidence>
<feature type="transmembrane region" description="Helical" evidence="5">
    <location>
        <begin position="65"/>
        <end position="84"/>
    </location>
</feature>
<dbReference type="Gene3D" id="1.20.1280.290">
    <property type="match status" value="1"/>
</dbReference>
<dbReference type="NCBIfam" id="NF037968">
    <property type="entry name" value="SemiSWEET_2"/>
    <property type="match status" value="1"/>
</dbReference>
<gene>
    <name evidence="6" type="ORF">JCM19300_3419</name>
</gene>
<comment type="caution">
    <text evidence="6">The sequence shown here is derived from an EMBL/GenBank/DDBJ whole genome shotgun (WGS) entry which is preliminary data.</text>
</comment>
<evidence type="ECO:0000313" key="7">
    <source>
        <dbReference type="Proteomes" id="UP000029644"/>
    </source>
</evidence>
<name>A0A090VDL0_9FLAO</name>
<evidence type="ECO:0000256" key="4">
    <source>
        <dbReference type="ARBA" id="ARBA00023136"/>
    </source>
</evidence>
<evidence type="ECO:0000256" key="5">
    <source>
        <dbReference type="SAM" id="Phobius"/>
    </source>
</evidence>
<dbReference type="RefSeq" id="WP_042497611.1">
    <property type="nucleotide sequence ID" value="NZ_BBNQ01000008.1"/>
</dbReference>
<keyword evidence="2 5" id="KW-0812">Transmembrane</keyword>
<dbReference type="AlphaFoldDB" id="A0A090VDL0"/>
<dbReference type="GO" id="GO:0051119">
    <property type="term" value="F:sugar transmembrane transporter activity"/>
    <property type="evidence" value="ECO:0007669"/>
    <property type="project" value="InterPro"/>
</dbReference>
<protein>
    <recommendedName>
        <fullName evidence="8">MtN3 and saliva related transmembrane protein</fullName>
    </recommendedName>
</protein>
<evidence type="ECO:0000256" key="1">
    <source>
        <dbReference type="ARBA" id="ARBA00004141"/>
    </source>
</evidence>
<sequence length="90" mass="10091">MFEIQPMEIVGLVAATLTTASFVPQVYKAYKTKDVEGVSLTMFLAMFVGVLLWLVYGFYLKSLSMVIANIITSVLCLMILILKIKHKKKS</sequence>
<evidence type="ECO:0000256" key="3">
    <source>
        <dbReference type="ARBA" id="ARBA00022989"/>
    </source>
</evidence>
<dbReference type="SMART" id="SM00679">
    <property type="entry name" value="CTNS"/>
    <property type="match status" value="1"/>
</dbReference>
<feature type="transmembrane region" description="Helical" evidence="5">
    <location>
        <begin position="6"/>
        <end position="27"/>
    </location>
</feature>
<feature type="transmembrane region" description="Helical" evidence="5">
    <location>
        <begin position="39"/>
        <end position="59"/>
    </location>
</feature>
<reference evidence="6 7" key="1">
    <citation type="journal article" date="2014" name="Genome Announc.">
        <title>Draft Genome Sequences of Marine Flavobacterium Algibacter lectus Strains SS8 and NR4.</title>
        <authorList>
            <person name="Takatani N."/>
            <person name="Nakanishi M."/>
            <person name="Meirelles P."/>
            <person name="Mino S."/>
            <person name="Suda W."/>
            <person name="Oshima K."/>
            <person name="Hattori M."/>
            <person name="Ohkuma M."/>
            <person name="Hosokawa M."/>
            <person name="Miyashita K."/>
            <person name="Thompson F.L."/>
            <person name="Niwa A."/>
            <person name="Sawabe T."/>
            <person name="Sawabe T."/>
        </authorList>
    </citation>
    <scope>NUCLEOTIDE SEQUENCE [LARGE SCALE GENOMIC DNA]</scope>
    <source>
        <strain evidence="6 7">JCM 19300</strain>
    </source>
</reference>
<evidence type="ECO:0000313" key="6">
    <source>
        <dbReference type="EMBL" id="GAL62851.1"/>
    </source>
</evidence>
<comment type="subcellular location">
    <subcellularLocation>
        <location evidence="1">Membrane</location>
        <topology evidence="1">Multi-pass membrane protein</topology>
    </subcellularLocation>
</comment>
<proteinExistence type="predicted"/>
<keyword evidence="4 5" id="KW-0472">Membrane</keyword>
<dbReference type="InterPro" id="IPR006603">
    <property type="entry name" value="PQ-loop_rpt"/>
</dbReference>
<keyword evidence="3 5" id="KW-1133">Transmembrane helix</keyword>
<dbReference type="Proteomes" id="UP000029644">
    <property type="component" value="Unassembled WGS sequence"/>
</dbReference>
<dbReference type="Pfam" id="PF04193">
    <property type="entry name" value="PQ-loop"/>
    <property type="match status" value="1"/>
</dbReference>
<dbReference type="EMBL" id="BBNQ01000008">
    <property type="protein sequence ID" value="GAL62851.1"/>
    <property type="molecule type" value="Genomic_DNA"/>
</dbReference>
<accession>A0A090VDL0</accession>